<evidence type="ECO:0000259" key="5">
    <source>
        <dbReference type="PROSITE" id="PS51007"/>
    </source>
</evidence>
<comment type="caution">
    <text evidence="6">The sequence shown here is derived from an EMBL/GenBank/DDBJ whole genome shotgun (WGS) entry which is preliminary data.</text>
</comment>
<evidence type="ECO:0000256" key="3">
    <source>
        <dbReference type="ARBA" id="ARBA00023004"/>
    </source>
</evidence>
<keyword evidence="1 4" id="KW-0349">Heme</keyword>
<gene>
    <name evidence="6" type="ORF">J0X12_01245</name>
</gene>
<evidence type="ECO:0000256" key="4">
    <source>
        <dbReference type="PROSITE-ProRule" id="PRU00433"/>
    </source>
</evidence>
<name>A0ABS3F150_9PROT</name>
<evidence type="ECO:0000313" key="7">
    <source>
        <dbReference type="Proteomes" id="UP000664761"/>
    </source>
</evidence>
<protein>
    <recommendedName>
        <fullName evidence="5">Cytochrome c domain-containing protein</fullName>
    </recommendedName>
</protein>
<dbReference type="InterPro" id="IPR036909">
    <property type="entry name" value="Cyt_c-like_dom_sf"/>
</dbReference>
<proteinExistence type="predicted"/>
<accession>A0ABS3F150</accession>
<evidence type="ECO:0000313" key="6">
    <source>
        <dbReference type="EMBL" id="MBO0332219.1"/>
    </source>
</evidence>
<sequence length="265" mass="29520">MSALAVIGTSPAVAGNEQNWLPPGSSTEILRNPPLELIRSDTIRDEKWLYGRLLFRSPSLLGEKAVRIGLSCNSCHSNGHVNTDFFINGLSDRPGRVDVTHRFWQAGFDDAISNPMDIPSLRGSRDTAPYGTVNIFPTLHAFTRHVIVTEFAGPVPDSEKLESLVTYLSSLDNKELNNDQSVVKAGADMSYLSLLRSPLEERDNTKLRELTDLIRSDFGRRADMTNTRIEATRRTVKGLKEITEKAALKEYPAAITIYQKLMSDQ</sequence>
<dbReference type="InterPro" id="IPR009056">
    <property type="entry name" value="Cyt_c-like_dom"/>
</dbReference>
<keyword evidence="7" id="KW-1185">Reference proteome</keyword>
<evidence type="ECO:0000256" key="1">
    <source>
        <dbReference type="ARBA" id="ARBA00022617"/>
    </source>
</evidence>
<dbReference type="SUPFAM" id="SSF46626">
    <property type="entry name" value="Cytochrome c"/>
    <property type="match status" value="1"/>
</dbReference>
<reference evidence="6 7" key="1">
    <citation type="submission" date="2021-03" db="EMBL/GenBank/DDBJ databases">
        <title>Sneathiella sp. CAU 1612 isolated from Kang Won-do.</title>
        <authorList>
            <person name="Kim W."/>
        </authorList>
    </citation>
    <scope>NUCLEOTIDE SEQUENCE [LARGE SCALE GENOMIC DNA]</scope>
    <source>
        <strain evidence="6 7">CAU 1612</strain>
    </source>
</reference>
<dbReference type="Proteomes" id="UP000664761">
    <property type="component" value="Unassembled WGS sequence"/>
</dbReference>
<evidence type="ECO:0000256" key="2">
    <source>
        <dbReference type="ARBA" id="ARBA00022723"/>
    </source>
</evidence>
<organism evidence="6 7">
    <name type="scientific">Sneathiella sedimenti</name>
    <dbReference type="NCBI Taxonomy" id="2816034"/>
    <lineage>
        <taxon>Bacteria</taxon>
        <taxon>Pseudomonadati</taxon>
        <taxon>Pseudomonadota</taxon>
        <taxon>Alphaproteobacteria</taxon>
        <taxon>Sneathiellales</taxon>
        <taxon>Sneathiellaceae</taxon>
        <taxon>Sneathiella</taxon>
    </lineage>
</organism>
<keyword evidence="2 4" id="KW-0479">Metal-binding</keyword>
<feature type="domain" description="Cytochrome c" evidence="5">
    <location>
        <begin position="57"/>
        <end position="172"/>
    </location>
</feature>
<dbReference type="RefSeq" id="WP_207041167.1">
    <property type="nucleotide sequence ID" value="NZ_JAFLNC010000001.1"/>
</dbReference>
<dbReference type="Gene3D" id="1.10.760.10">
    <property type="entry name" value="Cytochrome c-like domain"/>
    <property type="match status" value="1"/>
</dbReference>
<dbReference type="EMBL" id="JAFLNC010000001">
    <property type="protein sequence ID" value="MBO0332219.1"/>
    <property type="molecule type" value="Genomic_DNA"/>
</dbReference>
<keyword evidence="3 4" id="KW-0408">Iron</keyword>
<dbReference type="PROSITE" id="PS51007">
    <property type="entry name" value="CYTC"/>
    <property type="match status" value="1"/>
</dbReference>